<reference evidence="1 2" key="1">
    <citation type="submission" date="2021-07" db="EMBL/GenBank/DDBJ databases">
        <title>Paenibacillus radiodurans sp. nov., isolated from the southeastern edge of Tengger Desert.</title>
        <authorList>
            <person name="Zhang G."/>
        </authorList>
    </citation>
    <scope>NUCLEOTIDE SEQUENCE [LARGE SCALE GENOMIC DNA]</scope>
    <source>
        <strain evidence="1 2">DT7-4</strain>
    </source>
</reference>
<dbReference type="InterPro" id="IPR038056">
    <property type="entry name" value="YjbR-like_sf"/>
</dbReference>
<proteinExistence type="predicted"/>
<dbReference type="InterPro" id="IPR007351">
    <property type="entry name" value="YjbR"/>
</dbReference>
<dbReference type="SUPFAM" id="SSF142906">
    <property type="entry name" value="YjbR-like"/>
    <property type="match status" value="1"/>
</dbReference>
<protein>
    <submittedName>
        <fullName evidence="1">MmcQ/YjbR family DNA-binding protein</fullName>
    </submittedName>
</protein>
<dbReference type="EMBL" id="JAHZIJ010000004">
    <property type="protein sequence ID" value="MBW7474676.1"/>
    <property type="molecule type" value="Genomic_DNA"/>
</dbReference>
<gene>
    <name evidence="1" type="ORF">K0T92_07955</name>
</gene>
<evidence type="ECO:0000313" key="1">
    <source>
        <dbReference type="EMBL" id="MBW7474676.1"/>
    </source>
</evidence>
<dbReference type="GO" id="GO:0003677">
    <property type="term" value="F:DNA binding"/>
    <property type="evidence" value="ECO:0007669"/>
    <property type="project" value="UniProtKB-KW"/>
</dbReference>
<dbReference type="Gene3D" id="3.90.1150.30">
    <property type="match status" value="1"/>
</dbReference>
<name>A0ABS7D496_9BACL</name>
<dbReference type="PANTHER" id="PTHR35145:SF1">
    <property type="entry name" value="CYTOPLASMIC PROTEIN"/>
    <property type="match status" value="1"/>
</dbReference>
<keyword evidence="2" id="KW-1185">Reference proteome</keyword>
<accession>A0ABS7D496</accession>
<dbReference type="InterPro" id="IPR058532">
    <property type="entry name" value="YjbR/MT2646/Rv2570-like"/>
</dbReference>
<sequence>MQSLMEFCLSKKGAVKAYPFGPEPMVIKVGGRMFALITEGGISVKCDPVIAANLREQYEAVKPGYHLNKQHWNTIAIDGSIPEEELKDMISHSYDLVFKGLTKVERNRISVSKQSSTINS</sequence>
<dbReference type="RefSeq" id="WP_219872157.1">
    <property type="nucleotide sequence ID" value="NZ_JAHZIJ010000004.1"/>
</dbReference>
<keyword evidence="1" id="KW-0238">DNA-binding</keyword>
<evidence type="ECO:0000313" key="2">
    <source>
        <dbReference type="Proteomes" id="UP000812277"/>
    </source>
</evidence>
<dbReference type="Proteomes" id="UP000812277">
    <property type="component" value="Unassembled WGS sequence"/>
</dbReference>
<dbReference type="PANTHER" id="PTHR35145">
    <property type="entry name" value="CYTOPLASMIC PROTEIN-RELATED"/>
    <property type="match status" value="1"/>
</dbReference>
<comment type="caution">
    <text evidence="1">The sequence shown here is derived from an EMBL/GenBank/DDBJ whole genome shotgun (WGS) entry which is preliminary data.</text>
</comment>
<organism evidence="1 2">
    <name type="scientific">Paenibacillus oenotherae</name>
    <dbReference type="NCBI Taxonomy" id="1435645"/>
    <lineage>
        <taxon>Bacteria</taxon>
        <taxon>Bacillati</taxon>
        <taxon>Bacillota</taxon>
        <taxon>Bacilli</taxon>
        <taxon>Bacillales</taxon>
        <taxon>Paenibacillaceae</taxon>
        <taxon>Paenibacillus</taxon>
    </lineage>
</organism>
<dbReference type="Pfam" id="PF04237">
    <property type="entry name" value="YjbR"/>
    <property type="match status" value="1"/>
</dbReference>